<proteinExistence type="predicted"/>
<dbReference type="AlphaFoldDB" id="A0A3S2VJG5"/>
<keyword evidence="1" id="KW-0472">Membrane</keyword>
<keyword evidence="1" id="KW-1133">Transmembrane helix</keyword>
<evidence type="ECO:0000256" key="1">
    <source>
        <dbReference type="SAM" id="Phobius"/>
    </source>
</evidence>
<feature type="transmembrane region" description="Helical" evidence="1">
    <location>
        <begin position="47"/>
        <end position="70"/>
    </location>
</feature>
<dbReference type="OrthoDB" id="4318319at2"/>
<keyword evidence="1" id="KW-0812">Transmembrane</keyword>
<dbReference type="EMBL" id="RZYA01000001">
    <property type="protein sequence ID" value="RVU28872.1"/>
    <property type="molecule type" value="Genomic_DNA"/>
</dbReference>
<reference evidence="3 4" key="1">
    <citation type="submission" date="2019-01" db="EMBL/GenBank/DDBJ databases">
        <title>Genome sequences of Streptomyces and Rhizobium isolates collected from root and soil.</title>
        <authorList>
            <person name="Chhettri S."/>
            <person name="Sevigny J.L."/>
            <person name="Sen A."/>
            <person name="Ennis N."/>
            <person name="Tisa L."/>
        </authorList>
    </citation>
    <scope>NUCLEOTIDE SEQUENCE [LARGE SCALE GENOMIC DNA]</scope>
    <source>
        <strain evidence="3 4">San01</strain>
    </source>
</reference>
<dbReference type="InterPro" id="IPR001434">
    <property type="entry name" value="OmcB-like_DUF11"/>
</dbReference>
<evidence type="ECO:0000313" key="4">
    <source>
        <dbReference type="Proteomes" id="UP000283128"/>
    </source>
</evidence>
<feature type="domain" description="DUF11" evidence="2">
    <location>
        <begin position="74"/>
        <end position="177"/>
    </location>
</feature>
<organism evidence="3 4">
    <name type="scientific">Streptomyces antnestii</name>
    <dbReference type="NCBI Taxonomy" id="2494256"/>
    <lineage>
        <taxon>Bacteria</taxon>
        <taxon>Bacillati</taxon>
        <taxon>Actinomycetota</taxon>
        <taxon>Actinomycetes</taxon>
        <taxon>Kitasatosporales</taxon>
        <taxon>Streptomycetaceae</taxon>
        <taxon>Streptomyces</taxon>
    </lineage>
</organism>
<keyword evidence="4" id="KW-1185">Reference proteome</keyword>
<comment type="caution">
    <text evidence="3">The sequence shown here is derived from an EMBL/GenBank/DDBJ whole genome shotgun (WGS) entry which is preliminary data.</text>
</comment>
<accession>A0A3S2VJG5</accession>
<gene>
    <name evidence="3" type="ORF">EOT10_03150</name>
</gene>
<evidence type="ECO:0000259" key="2">
    <source>
        <dbReference type="Pfam" id="PF01345"/>
    </source>
</evidence>
<dbReference type="Proteomes" id="UP000283128">
    <property type="component" value="Unassembled WGS sequence"/>
</dbReference>
<dbReference type="Pfam" id="PF01345">
    <property type="entry name" value="DUF11"/>
    <property type="match status" value="1"/>
</dbReference>
<evidence type="ECO:0000313" key="3">
    <source>
        <dbReference type="EMBL" id="RVU28872.1"/>
    </source>
</evidence>
<protein>
    <submittedName>
        <fullName evidence="3">DUF11 domain-containing protein</fullName>
    </submittedName>
</protein>
<sequence>MLTNGALLVDTFPAIGSRDRSGGSIAKDPRGQERPAMTMHGLRRRMSALGTVVALGVALPFAAGVTPAYAQAQLRITKTHQGDFARGGQGVYRITVSNPGSESTRRIHVTDELPLGLRGASVQAGAPFHCDVVGSGSVLTCSADALGAGQTSTILLTVNVAADAPCSTTNRVTVGEDGDQPPPFLPDETDSDVTTVTGGECGNGNGGNGGGSGSILPINLSGVIPMFNNISINHNIDSPGASNNSSQNFGLNAP</sequence>
<name>A0A3S2VJG5_9ACTN</name>